<dbReference type="EMBL" id="CM042022">
    <property type="protein sequence ID" value="KAI3815015.1"/>
    <property type="molecule type" value="Genomic_DNA"/>
</dbReference>
<evidence type="ECO:0000313" key="1">
    <source>
        <dbReference type="EMBL" id="KAI3815015.1"/>
    </source>
</evidence>
<dbReference type="Proteomes" id="UP001056120">
    <property type="component" value="Linkage Group LG05"/>
</dbReference>
<proteinExistence type="predicted"/>
<reference evidence="2" key="1">
    <citation type="journal article" date="2022" name="Mol. Ecol. Resour.">
        <title>The genomes of chicory, endive, great burdock and yacon provide insights into Asteraceae palaeo-polyploidization history and plant inulin production.</title>
        <authorList>
            <person name="Fan W."/>
            <person name="Wang S."/>
            <person name="Wang H."/>
            <person name="Wang A."/>
            <person name="Jiang F."/>
            <person name="Liu H."/>
            <person name="Zhao H."/>
            <person name="Xu D."/>
            <person name="Zhang Y."/>
        </authorList>
    </citation>
    <scope>NUCLEOTIDE SEQUENCE [LARGE SCALE GENOMIC DNA]</scope>
    <source>
        <strain evidence="2">cv. Yunnan</strain>
    </source>
</reference>
<organism evidence="1 2">
    <name type="scientific">Smallanthus sonchifolius</name>
    <dbReference type="NCBI Taxonomy" id="185202"/>
    <lineage>
        <taxon>Eukaryota</taxon>
        <taxon>Viridiplantae</taxon>
        <taxon>Streptophyta</taxon>
        <taxon>Embryophyta</taxon>
        <taxon>Tracheophyta</taxon>
        <taxon>Spermatophyta</taxon>
        <taxon>Magnoliopsida</taxon>
        <taxon>eudicotyledons</taxon>
        <taxon>Gunneridae</taxon>
        <taxon>Pentapetalae</taxon>
        <taxon>asterids</taxon>
        <taxon>campanulids</taxon>
        <taxon>Asterales</taxon>
        <taxon>Asteraceae</taxon>
        <taxon>Asteroideae</taxon>
        <taxon>Heliantheae alliance</taxon>
        <taxon>Millerieae</taxon>
        <taxon>Smallanthus</taxon>
    </lineage>
</organism>
<reference evidence="1 2" key="2">
    <citation type="journal article" date="2022" name="Mol. Ecol. Resour.">
        <title>The genomes of chicory, endive, great burdock and yacon provide insights into Asteraceae paleo-polyploidization history and plant inulin production.</title>
        <authorList>
            <person name="Fan W."/>
            <person name="Wang S."/>
            <person name="Wang H."/>
            <person name="Wang A."/>
            <person name="Jiang F."/>
            <person name="Liu H."/>
            <person name="Zhao H."/>
            <person name="Xu D."/>
            <person name="Zhang Y."/>
        </authorList>
    </citation>
    <scope>NUCLEOTIDE SEQUENCE [LARGE SCALE GENOMIC DNA]</scope>
    <source>
        <strain evidence="2">cv. Yunnan</strain>
        <tissue evidence="1">Leaves</tissue>
    </source>
</reference>
<comment type="caution">
    <text evidence="1">The sequence shown here is derived from an EMBL/GenBank/DDBJ whole genome shotgun (WGS) entry which is preliminary data.</text>
</comment>
<evidence type="ECO:0000313" key="2">
    <source>
        <dbReference type="Proteomes" id="UP001056120"/>
    </source>
</evidence>
<protein>
    <submittedName>
        <fullName evidence="1">Uncharacterized protein</fullName>
    </submittedName>
</protein>
<name>A0ACB9J602_9ASTR</name>
<accession>A0ACB9J602</accession>
<gene>
    <name evidence="1" type="ORF">L1987_14666</name>
</gene>
<keyword evidence="2" id="KW-1185">Reference proteome</keyword>
<sequence length="122" mass="13793">MITGYAKHGDLVNARALFDAMIERDAVCWNVMIGWYAKYGKPTDALTLFRKMMRVKMNPDEVTLVAVLSACGRLGALESGRWIHSYMQNNGIHMNVHLGTALIDMYSKCGHQKDTQLIFNKL</sequence>